<accession>A0ABU8Q272</accession>
<proteinExistence type="predicted"/>
<evidence type="ECO:0000256" key="1">
    <source>
        <dbReference type="SAM" id="MobiDB-lite"/>
    </source>
</evidence>
<protein>
    <submittedName>
        <fullName evidence="2">Uncharacterized protein</fullName>
    </submittedName>
</protein>
<evidence type="ECO:0000313" key="2">
    <source>
        <dbReference type="EMBL" id="MEJ5093585.1"/>
    </source>
</evidence>
<feature type="region of interest" description="Disordered" evidence="1">
    <location>
        <begin position="21"/>
        <end position="51"/>
    </location>
</feature>
<gene>
    <name evidence="2" type="ORF">WH159_03350</name>
</gene>
<dbReference type="Proteomes" id="UP001380365">
    <property type="component" value="Unassembled WGS sequence"/>
</dbReference>
<comment type="caution">
    <text evidence="2">The sequence shown here is derived from an EMBL/GenBank/DDBJ whole genome shotgun (WGS) entry which is preliminary data.</text>
</comment>
<evidence type="ECO:0000313" key="3">
    <source>
        <dbReference type="Proteomes" id="UP001380365"/>
    </source>
</evidence>
<dbReference type="EMBL" id="JBBGZA010000001">
    <property type="protein sequence ID" value="MEJ5093585.1"/>
    <property type="molecule type" value="Genomic_DNA"/>
</dbReference>
<reference evidence="2 3" key="1">
    <citation type="submission" date="2023-12" db="EMBL/GenBank/DDBJ databases">
        <title>Gut-associated functions are favored during microbiome assembly across C. elegans life.</title>
        <authorList>
            <person name="Zimmermann J."/>
        </authorList>
    </citation>
    <scope>NUCLEOTIDE SEQUENCE [LARGE SCALE GENOMIC DNA]</scope>
    <source>
        <strain evidence="2 3">JUb134</strain>
    </source>
</reference>
<sequence length="73" mass="8178">MSKAAGAQIISVMIEGKDSVSEREVTDDDVDRRLSKHCPPGLIMRKEGMRKPLTNGKNNGIILRWRLSSELEL</sequence>
<organism evidence="2 3">
    <name type="scientific">Sphingomonas molluscorum</name>
    <dbReference type="NCBI Taxonomy" id="418184"/>
    <lineage>
        <taxon>Bacteria</taxon>
        <taxon>Pseudomonadati</taxon>
        <taxon>Pseudomonadota</taxon>
        <taxon>Alphaproteobacteria</taxon>
        <taxon>Sphingomonadales</taxon>
        <taxon>Sphingomonadaceae</taxon>
        <taxon>Sphingomonas</taxon>
    </lineage>
</organism>
<name>A0ABU8Q272_9SPHN</name>
<dbReference type="RefSeq" id="WP_132883925.1">
    <property type="nucleotide sequence ID" value="NZ_JBBGZA010000001.1"/>
</dbReference>
<keyword evidence="3" id="KW-1185">Reference proteome</keyword>